<feature type="transmembrane region" description="Helical" evidence="5">
    <location>
        <begin position="104"/>
        <end position="126"/>
    </location>
</feature>
<keyword evidence="5" id="KW-1133">Transmembrane helix</keyword>
<keyword evidence="2 4" id="KW-0479">Metal-binding</keyword>
<keyword evidence="5" id="KW-0472">Membrane</keyword>
<feature type="transmembrane region" description="Helical" evidence="5">
    <location>
        <begin position="138"/>
        <end position="162"/>
    </location>
</feature>
<evidence type="ECO:0000313" key="7">
    <source>
        <dbReference type="EMBL" id="CUV65001.1"/>
    </source>
</evidence>
<feature type="transmembrane region" description="Helical" evidence="5">
    <location>
        <begin position="250"/>
        <end position="278"/>
    </location>
</feature>
<evidence type="ECO:0000256" key="2">
    <source>
        <dbReference type="ARBA" id="ARBA00022723"/>
    </source>
</evidence>
<keyword evidence="1 4" id="KW-0349">Heme</keyword>
<dbReference type="GO" id="GO:0020037">
    <property type="term" value="F:heme binding"/>
    <property type="evidence" value="ECO:0007669"/>
    <property type="project" value="InterPro"/>
</dbReference>
<feature type="transmembrane region" description="Helical" evidence="5">
    <location>
        <begin position="285"/>
        <end position="304"/>
    </location>
</feature>
<dbReference type="SUPFAM" id="SSF46626">
    <property type="entry name" value="Cytochrome c"/>
    <property type="match status" value="1"/>
</dbReference>
<dbReference type="AlphaFoldDB" id="A0A0S4XLL7"/>
<dbReference type="GO" id="GO:0009055">
    <property type="term" value="F:electron transfer activity"/>
    <property type="evidence" value="ECO:0007669"/>
    <property type="project" value="InterPro"/>
</dbReference>
<dbReference type="InterPro" id="IPR009056">
    <property type="entry name" value="Cyt_c-like_dom"/>
</dbReference>
<evidence type="ECO:0000256" key="5">
    <source>
        <dbReference type="SAM" id="Phobius"/>
    </source>
</evidence>
<dbReference type="InterPro" id="IPR036909">
    <property type="entry name" value="Cyt_c-like_dom_sf"/>
</dbReference>
<dbReference type="Pfam" id="PF13442">
    <property type="entry name" value="Cytochrome_CBB3"/>
    <property type="match status" value="1"/>
</dbReference>
<feature type="transmembrane region" description="Helical" evidence="5">
    <location>
        <begin position="66"/>
        <end position="84"/>
    </location>
</feature>
<feature type="transmembrane region" description="Helical" evidence="5">
    <location>
        <begin position="20"/>
        <end position="45"/>
    </location>
</feature>
<sequence length="448" mass="50118">MEMLGLYPVFYFPNYGSAWLMGLTGTIHIMASHTSVGAGLLFAFLAHKAYKEDRPELYDYMKRYGMFLLIFSYVIGSITGPGIWYTATAASPRGISALIHNFVWVWATEWVFFIYEVIGVFALIYFIDKVDRKTHLKLTYTFAIASVGTLALIIGIISFMMWPGNDAYYNTGSASDAFFGVNTFPHMFLRIGFMIMMSGIIGMIISSSMKKENLSLSKELTQKMGIVSLLGGFLTLLSFMWYIMTLPVNAHAILGITLDSIIMNRIILSILFSVYFGIAIFKPQWISRTLAITMMFVIGIAGVWPGEKLRESMRKPYVAGQYIYSNNIISRDVPGKGIKNEVPLLAANGYLKMDPWVPTRLRTITPENKLEVGKMLVTRACSNCHSLEKYGSYRPMMGLVGKIAQDEAGIKSYIKNVIGTGSSPYMPKIALPDEEYDAMAAWIATQAK</sequence>
<name>A0A0S4XLL7_9BACT</name>
<protein>
    <submittedName>
        <fullName evidence="7">Putative Cytochrome c</fullName>
    </submittedName>
</protein>
<dbReference type="Gene3D" id="1.10.760.10">
    <property type="entry name" value="Cytochrome c-like domain"/>
    <property type="match status" value="1"/>
</dbReference>
<feature type="transmembrane region" description="Helical" evidence="5">
    <location>
        <begin position="226"/>
        <end position="244"/>
    </location>
</feature>
<keyword evidence="3 4" id="KW-0408">Iron</keyword>
<keyword evidence="5" id="KW-0812">Transmembrane</keyword>
<organism evidence="7">
    <name type="scientific">Sulfurovum sp. enrichment culture clone C5</name>
    <dbReference type="NCBI Taxonomy" id="497650"/>
    <lineage>
        <taxon>Bacteria</taxon>
        <taxon>Pseudomonadati</taxon>
        <taxon>Campylobacterota</taxon>
        <taxon>Epsilonproteobacteria</taxon>
        <taxon>Campylobacterales</taxon>
        <taxon>Sulfurovaceae</taxon>
        <taxon>Sulfurovum</taxon>
        <taxon>environmental samples</taxon>
    </lineage>
</organism>
<evidence type="ECO:0000259" key="6">
    <source>
        <dbReference type="PROSITE" id="PS51007"/>
    </source>
</evidence>
<reference evidence="7" key="1">
    <citation type="submission" date="2015-11" db="EMBL/GenBank/DDBJ databases">
        <authorList>
            <person name="Zhang Y."/>
            <person name="Guo Z."/>
        </authorList>
    </citation>
    <scope>NUCLEOTIDE SEQUENCE</scope>
    <source>
        <strain evidence="7">BN30871</strain>
    </source>
</reference>
<proteinExistence type="predicted"/>
<evidence type="ECO:0000256" key="4">
    <source>
        <dbReference type="PROSITE-ProRule" id="PRU00433"/>
    </source>
</evidence>
<dbReference type="PROSITE" id="PS51007">
    <property type="entry name" value="CYTC"/>
    <property type="match status" value="1"/>
</dbReference>
<dbReference type="EMBL" id="FAXN01000013">
    <property type="protein sequence ID" value="CUV65001.1"/>
    <property type="molecule type" value="Genomic_DNA"/>
</dbReference>
<feature type="transmembrane region" description="Helical" evidence="5">
    <location>
        <begin position="187"/>
        <end position="205"/>
    </location>
</feature>
<gene>
    <name evidence="7" type="ORF">BN3087_150018</name>
</gene>
<dbReference type="GO" id="GO:0046872">
    <property type="term" value="F:metal ion binding"/>
    <property type="evidence" value="ECO:0007669"/>
    <property type="project" value="UniProtKB-KW"/>
</dbReference>
<evidence type="ECO:0000256" key="1">
    <source>
        <dbReference type="ARBA" id="ARBA00022617"/>
    </source>
</evidence>
<evidence type="ECO:0000256" key="3">
    <source>
        <dbReference type="ARBA" id="ARBA00023004"/>
    </source>
</evidence>
<feature type="domain" description="Cytochrome c" evidence="6">
    <location>
        <begin position="368"/>
        <end position="447"/>
    </location>
</feature>
<accession>A0A0S4XLL7</accession>